<reference evidence="7 8" key="1">
    <citation type="submission" date="2013-11" db="EMBL/GenBank/DDBJ databases">
        <title>Metagenomic analysis of a methanogenic consortium involved in long chain n-alkane degradation.</title>
        <authorList>
            <person name="Davidova I.A."/>
            <person name="Callaghan A.V."/>
            <person name="Wawrik B."/>
            <person name="Pruitt S."/>
            <person name="Marks C."/>
            <person name="Duncan K.E."/>
            <person name="Suflita J.M."/>
        </authorList>
    </citation>
    <scope>NUCLEOTIDE SEQUENCE [LARGE SCALE GENOMIC DNA]</scope>
    <source>
        <strain evidence="7 8">SPR</strain>
    </source>
</reference>
<evidence type="ECO:0000313" key="8">
    <source>
        <dbReference type="Proteomes" id="UP000032233"/>
    </source>
</evidence>
<keyword evidence="2" id="KW-0813">Transport</keyword>
<accession>A0A0D2JR56</accession>
<evidence type="ECO:0000256" key="3">
    <source>
        <dbReference type="ARBA" id="ARBA00022723"/>
    </source>
</evidence>
<evidence type="ECO:0000256" key="1">
    <source>
        <dbReference type="ARBA" id="ARBA00001965"/>
    </source>
</evidence>
<dbReference type="PANTHER" id="PTHR47627:SF1">
    <property type="entry name" value="RUBREDOXIN-1-RELATED"/>
    <property type="match status" value="1"/>
</dbReference>
<evidence type="ECO:0000256" key="2">
    <source>
        <dbReference type="ARBA" id="ARBA00022448"/>
    </source>
</evidence>
<dbReference type="SUPFAM" id="SSF57802">
    <property type="entry name" value="Rubredoxin-like"/>
    <property type="match status" value="1"/>
</dbReference>
<name>A0A0D2JR56_9BACT</name>
<dbReference type="AlphaFoldDB" id="A0A0D2JR56"/>
<dbReference type="Proteomes" id="UP000032233">
    <property type="component" value="Unassembled WGS sequence"/>
</dbReference>
<feature type="domain" description="Rubredoxin-like" evidence="6">
    <location>
        <begin position="15"/>
        <end position="58"/>
    </location>
</feature>
<dbReference type="Pfam" id="PF00301">
    <property type="entry name" value="Rubredoxin"/>
    <property type="match status" value="1"/>
</dbReference>
<gene>
    <name evidence="7" type="ORF">X474_21440</name>
</gene>
<sequence length="63" mass="7073">MAKTEEMYQCQGPQCGYIYNPDKGCKKKGVAKGVKFEDIPEDFKCPSCGVGKKFFKCLAEQNQ</sequence>
<evidence type="ECO:0000256" key="4">
    <source>
        <dbReference type="ARBA" id="ARBA00022982"/>
    </source>
</evidence>
<dbReference type="Gene3D" id="2.20.28.10">
    <property type="match status" value="1"/>
</dbReference>
<dbReference type="EMBL" id="AZAC01000036">
    <property type="protein sequence ID" value="KIX11965.1"/>
    <property type="molecule type" value="Genomic_DNA"/>
</dbReference>
<dbReference type="STRING" id="1429043.X474_21440"/>
<dbReference type="PANTHER" id="PTHR47627">
    <property type="entry name" value="RUBREDOXIN"/>
    <property type="match status" value="1"/>
</dbReference>
<evidence type="ECO:0000256" key="5">
    <source>
        <dbReference type="ARBA" id="ARBA00023004"/>
    </source>
</evidence>
<protein>
    <submittedName>
        <fullName evidence="7">Rubredoxin</fullName>
    </submittedName>
</protein>
<keyword evidence="4" id="KW-0249">Electron transport</keyword>
<evidence type="ECO:0000313" key="7">
    <source>
        <dbReference type="EMBL" id="KIX11965.1"/>
    </source>
</evidence>
<dbReference type="InterPro" id="IPR024934">
    <property type="entry name" value="Rubredoxin-like_dom"/>
</dbReference>
<dbReference type="GO" id="GO:0005506">
    <property type="term" value="F:iron ion binding"/>
    <property type="evidence" value="ECO:0007669"/>
    <property type="project" value="InterPro"/>
</dbReference>
<dbReference type="GO" id="GO:0009055">
    <property type="term" value="F:electron transfer activity"/>
    <property type="evidence" value="ECO:0007669"/>
    <property type="project" value="TreeGrafter"/>
</dbReference>
<dbReference type="RefSeq" id="WP_044351237.1">
    <property type="nucleotide sequence ID" value="NZ_AZAC01000036.1"/>
</dbReference>
<proteinExistence type="predicted"/>
<keyword evidence="3" id="KW-0479">Metal-binding</keyword>
<dbReference type="PROSITE" id="PS50903">
    <property type="entry name" value="RUBREDOXIN_LIKE"/>
    <property type="match status" value="1"/>
</dbReference>
<organism evidence="7 8">
    <name type="scientific">Dethiosulfatarculus sandiegensis</name>
    <dbReference type="NCBI Taxonomy" id="1429043"/>
    <lineage>
        <taxon>Bacteria</taxon>
        <taxon>Pseudomonadati</taxon>
        <taxon>Thermodesulfobacteriota</taxon>
        <taxon>Desulfarculia</taxon>
        <taxon>Desulfarculales</taxon>
        <taxon>Desulfarculaceae</taxon>
        <taxon>Dethiosulfatarculus</taxon>
    </lineage>
</organism>
<keyword evidence="5" id="KW-0408">Iron</keyword>
<comment type="caution">
    <text evidence="7">The sequence shown here is derived from an EMBL/GenBank/DDBJ whole genome shotgun (WGS) entry which is preliminary data.</text>
</comment>
<dbReference type="InterPro" id="IPR050526">
    <property type="entry name" value="Rubredoxin_ET"/>
</dbReference>
<dbReference type="InterPro" id="IPR024935">
    <property type="entry name" value="Rubredoxin_dom"/>
</dbReference>
<evidence type="ECO:0000259" key="6">
    <source>
        <dbReference type="PROSITE" id="PS50903"/>
    </source>
</evidence>
<dbReference type="InParanoid" id="A0A0D2JR56"/>
<dbReference type="GO" id="GO:0043448">
    <property type="term" value="P:alkane catabolic process"/>
    <property type="evidence" value="ECO:0007669"/>
    <property type="project" value="TreeGrafter"/>
</dbReference>
<comment type="cofactor">
    <cofactor evidence="1">
        <name>Fe(3+)</name>
        <dbReference type="ChEBI" id="CHEBI:29034"/>
    </cofactor>
</comment>
<keyword evidence="8" id="KW-1185">Reference proteome</keyword>